<dbReference type="Pfam" id="PF08329">
    <property type="entry name" value="ChitinaseA_N"/>
    <property type="match status" value="1"/>
</dbReference>
<proteinExistence type="inferred from homology"/>
<reference evidence="12 13" key="1">
    <citation type="submission" date="2015-11" db="EMBL/GenBank/DDBJ databases">
        <title>Expanding the genomic diversity of Burkholderia species for the development of highly accurate diagnostics.</title>
        <authorList>
            <person name="Sahl J."/>
            <person name="Keim P."/>
            <person name="Wagner D."/>
        </authorList>
    </citation>
    <scope>NUCLEOTIDE SEQUENCE [LARGE SCALE GENOMIC DNA]</scope>
    <source>
        <strain evidence="12 13">MSMB782WGS</strain>
    </source>
</reference>
<dbReference type="SUPFAM" id="SSF51445">
    <property type="entry name" value="(Trans)glycosidases"/>
    <property type="match status" value="1"/>
</dbReference>
<comment type="similarity">
    <text evidence="2">Belongs to the glycosyl hydrolase 18 family. Chitinase class II subfamily.</text>
</comment>
<evidence type="ECO:0000256" key="5">
    <source>
        <dbReference type="ARBA" id="ARBA00023024"/>
    </source>
</evidence>
<feature type="compositionally biased region" description="Gly residues" evidence="8">
    <location>
        <begin position="891"/>
        <end position="916"/>
    </location>
</feature>
<dbReference type="GO" id="GO:0008843">
    <property type="term" value="F:endochitinase activity"/>
    <property type="evidence" value="ECO:0007669"/>
    <property type="project" value="UniProtKB-EC"/>
</dbReference>
<accession>A0A108C7I9</accession>
<dbReference type="SMART" id="SM00636">
    <property type="entry name" value="Glyco_18"/>
    <property type="match status" value="1"/>
</dbReference>
<feature type="region of interest" description="Disordered" evidence="8">
    <location>
        <begin position="891"/>
        <end position="926"/>
    </location>
</feature>
<evidence type="ECO:0000256" key="3">
    <source>
        <dbReference type="ARBA" id="ARBA00012729"/>
    </source>
</evidence>
<evidence type="ECO:0000313" key="12">
    <source>
        <dbReference type="EMBL" id="KWK69605.1"/>
    </source>
</evidence>
<dbReference type="InterPro" id="IPR017853">
    <property type="entry name" value="GH"/>
</dbReference>
<dbReference type="SUPFAM" id="SSF49299">
    <property type="entry name" value="PKD domain"/>
    <property type="match status" value="2"/>
</dbReference>
<organism evidence="12 13">
    <name type="scientific">Burkholderia ubonensis</name>
    <dbReference type="NCBI Taxonomy" id="101571"/>
    <lineage>
        <taxon>Bacteria</taxon>
        <taxon>Pseudomonadati</taxon>
        <taxon>Pseudomonadota</taxon>
        <taxon>Betaproteobacteria</taxon>
        <taxon>Burkholderiales</taxon>
        <taxon>Burkholderiaceae</taxon>
        <taxon>Burkholderia</taxon>
        <taxon>Burkholderia cepacia complex</taxon>
    </lineage>
</organism>
<comment type="caution">
    <text evidence="12">The sequence shown here is derived from an EMBL/GenBank/DDBJ whole genome shotgun (WGS) entry which is preliminary data.</text>
</comment>
<dbReference type="InterPro" id="IPR003961">
    <property type="entry name" value="FN3_dom"/>
</dbReference>
<dbReference type="CDD" id="cd06548">
    <property type="entry name" value="GH18_chitinase"/>
    <property type="match status" value="1"/>
</dbReference>
<dbReference type="CDD" id="cd12214">
    <property type="entry name" value="ChiA1_BD"/>
    <property type="match status" value="2"/>
</dbReference>
<evidence type="ECO:0000256" key="1">
    <source>
        <dbReference type="ARBA" id="ARBA00000822"/>
    </source>
</evidence>
<feature type="domain" description="GH18" evidence="11">
    <location>
        <begin position="193"/>
        <end position="601"/>
    </location>
</feature>
<keyword evidence="6 7" id="KW-0326">Glycosidase</keyword>
<dbReference type="Gene3D" id="2.60.40.10">
    <property type="entry name" value="Immunoglobulins"/>
    <property type="match status" value="3"/>
</dbReference>
<keyword evidence="5" id="KW-0146">Chitin degradation</keyword>
<feature type="region of interest" description="Disordered" evidence="8">
    <location>
        <begin position="706"/>
        <end position="731"/>
    </location>
</feature>
<keyword evidence="5" id="KW-0624">Polysaccharide degradation</keyword>
<dbReference type="InterPro" id="IPR003610">
    <property type="entry name" value="CBM5/12"/>
</dbReference>
<dbReference type="PANTHER" id="PTHR11177">
    <property type="entry name" value="CHITINASE"/>
    <property type="match status" value="1"/>
</dbReference>
<dbReference type="Pfam" id="PF17963">
    <property type="entry name" value="Big_9"/>
    <property type="match status" value="1"/>
</dbReference>
<dbReference type="GO" id="GO:0030246">
    <property type="term" value="F:carbohydrate binding"/>
    <property type="evidence" value="ECO:0007669"/>
    <property type="project" value="InterPro"/>
</dbReference>
<dbReference type="InterPro" id="IPR050314">
    <property type="entry name" value="Glycosyl_Hydrlase_18"/>
</dbReference>
<keyword evidence="9" id="KW-0732">Signal</keyword>
<comment type="catalytic activity">
    <reaction evidence="1">
        <text>Random endo-hydrolysis of N-acetyl-beta-D-glucosaminide (1-&gt;4)-beta-linkages in chitin and chitodextrins.</text>
        <dbReference type="EC" id="3.2.1.14"/>
    </reaction>
</comment>
<keyword evidence="5" id="KW-0119">Carbohydrate metabolism</keyword>
<evidence type="ECO:0000256" key="4">
    <source>
        <dbReference type="ARBA" id="ARBA00022801"/>
    </source>
</evidence>
<dbReference type="PROSITE" id="PS51910">
    <property type="entry name" value="GH18_2"/>
    <property type="match status" value="1"/>
</dbReference>
<dbReference type="GO" id="GO:0006032">
    <property type="term" value="P:chitin catabolic process"/>
    <property type="evidence" value="ECO:0007669"/>
    <property type="project" value="UniProtKB-KW"/>
</dbReference>
<dbReference type="PROSITE" id="PS50853">
    <property type="entry name" value="FN3"/>
    <property type="match status" value="1"/>
</dbReference>
<dbReference type="PROSITE" id="PS01095">
    <property type="entry name" value="GH18_1"/>
    <property type="match status" value="1"/>
</dbReference>
<dbReference type="InterPro" id="IPR001223">
    <property type="entry name" value="Glyco_hydro18_cat"/>
</dbReference>
<dbReference type="SMART" id="SM00495">
    <property type="entry name" value="ChtBD3"/>
    <property type="match status" value="2"/>
</dbReference>
<dbReference type="InterPro" id="IPR001579">
    <property type="entry name" value="Glyco_hydro_18_chit_AS"/>
</dbReference>
<evidence type="ECO:0000256" key="6">
    <source>
        <dbReference type="ARBA" id="ARBA00023295"/>
    </source>
</evidence>
<dbReference type="EC" id="3.2.1.14" evidence="3"/>
<protein>
    <recommendedName>
        <fullName evidence="3">chitinase</fullName>
        <ecNumber evidence="3">3.2.1.14</ecNumber>
    </recommendedName>
</protein>
<dbReference type="GO" id="GO:0005576">
    <property type="term" value="C:extracellular region"/>
    <property type="evidence" value="ECO:0007669"/>
    <property type="project" value="InterPro"/>
</dbReference>
<dbReference type="Gene3D" id="3.10.50.10">
    <property type="match status" value="1"/>
</dbReference>
<dbReference type="InterPro" id="IPR011583">
    <property type="entry name" value="Chitinase_II/V-like_cat"/>
</dbReference>
<sequence length="974" mass="102675">MAIKLKSNKHIPVIAAHGRSLRRKHLAFATLAAASALCFANAAFAAPGKPSLKQYEITSQPHGFVEIDLQKANGGAPTYKDVVKLNKKVDVPLPFDIWSNGTAVKAVAVVDGVVDPTSEISMTPSGTQSGIVVANVKTPGSKKMQVRVIDEKGASSDSAPLDVMVFDTIPELADDLPNNADKNHKPYANKSGSVVGTYFATWSIYERNFSVDNVPVENLTHMLYGFVPICGGKDVNASLAKDLPGSFNTLQQSCAGLPDFSVTIHDIYGEMSKQLPGQGANSKLKGVLGQMMAAKKRNPDLKILPSIGGWTLSDPFFFMHDASKRKVFVDSVGQLLRTWKFFDGVDIDWEFPGGKGVNPNLGDPQKDGQLYVTLMKELRQMLDGLSKETGKTYQLTSAIGAGKDKIDVVNYKDATKYMDYIFDMTYDFYGAFSLTDLGHQAAVYAPKWAPDTKYTTDNSINALLAQGVDPKKLVVGAAAYGRGWTGVSGYADGNPFTGTAKGPHKGQWEPGILDYKKLKAEMIGPNNAGINGYEYHYDQTAEAPYVFNKSTGDLLTFDDPRSVVAKGDYVRKHQLGGLFSWEIDADNGDILNAMHKGLGHDDNGGGGVENHAPIANAGADMTVTGPQTVTLDASKSRDPDGDKLTFKWEQIGGDPLKIANPASAKASVDVPGVKQDTKYTFRVTVTDPAGLSDASQVVVTAKADGAVEPPPAENRPPVARVTGPASASAGQGVVLSAEKSTDPDGDKLTFQWTVPAGIDAKPAGATLSFTAPELAKDQSFTFSVKASDGKLSSSATHTVLVKAKDSGGGGGGGGGGGEGGGGEGGQYPAYKAGTQYNAGDIVSNLGKLYQCKPFPYSGWCSGAPSAYEPGKGFAWSDAWTLYGDDGGNGGGGNGGNGGGEGGGGGNGGEGGNGGGDHPQYKEGTKYNAGDIVSNNGKLYRCKPFPYTNWCSMAAWAYEPGKGTAWDQAWEVHKE</sequence>
<dbReference type="Pfam" id="PF22352">
    <property type="entry name" value="K319L-like_PKD"/>
    <property type="match status" value="1"/>
</dbReference>
<gene>
    <name evidence="12" type="ORF">WM16_23590</name>
</gene>
<dbReference type="Pfam" id="PF00704">
    <property type="entry name" value="Glyco_hydro_18"/>
    <property type="match status" value="1"/>
</dbReference>
<dbReference type="InterPro" id="IPR013783">
    <property type="entry name" value="Ig-like_fold"/>
</dbReference>
<evidence type="ECO:0000256" key="7">
    <source>
        <dbReference type="RuleBase" id="RU000489"/>
    </source>
</evidence>
<dbReference type="InterPro" id="IPR035986">
    <property type="entry name" value="PKD_dom_sf"/>
</dbReference>
<dbReference type="GO" id="GO:0008061">
    <property type="term" value="F:chitin binding"/>
    <property type="evidence" value="ECO:0007669"/>
    <property type="project" value="InterPro"/>
</dbReference>
<dbReference type="CDD" id="cd00063">
    <property type="entry name" value="FN3"/>
    <property type="match status" value="1"/>
</dbReference>
<dbReference type="Gene3D" id="3.20.20.80">
    <property type="entry name" value="Glycosidases"/>
    <property type="match status" value="1"/>
</dbReference>
<dbReference type="AlphaFoldDB" id="A0A108C7I9"/>
<dbReference type="InterPro" id="IPR029070">
    <property type="entry name" value="Chitinase_insertion_sf"/>
</dbReference>
<dbReference type="Gene3D" id="2.10.10.20">
    <property type="entry name" value="Carbohydrate-binding module superfamily 5/12"/>
    <property type="match status" value="2"/>
</dbReference>
<dbReference type="Proteomes" id="UP000065504">
    <property type="component" value="Unassembled WGS sequence"/>
</dbReference>
<name>A0A108C7I9_9BURK</name>
<feature type="domain" description="Fibronectin type-III" evidence="10">
    <location>
        <begin position="613"/>
        <end position="706"/>
    </location>
</feature>
<keyword evidence="4 7" id="KW-0378">Hydrolase</keyword>
<evidence type="ECO:0000256" key="2">
    <source>
        <dbReference type="ARBA" id="ARBA00009121"/>
    </source>
</evidence>
<feature type="signal peptide" evidence="9">
    <location>
        <begin position="1"/>
        <end position="45"/>
    </location>
</feature>
<evidence type="ECO:0000256" key="8">
    <source>
        <dbReference type="SAM" id="MobiDB-lite"/>
    </source>
</evidence>
<dbReference type="InterPro" id="IPR013540">
    <property type="entry name" value="ChitinaseA_N"/>
</dbReference>
<dbReference type="SUPFAM" id="SSF81296">
    <property type="entry name" value="E set domains"/>
    <property type="match status" value="1"/>
</dbReference>
<dbReference type="EMBL" id="LPLU01000110">
    <property type="protein sequence ID" value="KWK69605.1"/>
    <property type="molecule type" value="Genomic_DNA"/>
</dbReference>
<dbReference type="SMART" id="SM00089">
    <property type="entry name" value="PKD"/>
    <property type="match status" value="3"/>
</dbReference>
<dbReference type="PANTHER" id="PTHR11177:SF317">
    <property type="entry name" value="CHITINASE 12-RELATED"/>
    <property type="match status" value="1"/>
</dbReference>
<evidence type="ECO:0000259" key="11">
    <source>
        <dbReference type="PROSITE" id="PS51910"/>
    </source>
</evidence>
<feature type="chain" id="PRO_5007129570" description="chitinase" evidence="9">
    <location>
        <begin position="46"/>
        <end position="974"/>
    </location>
</feature>
<evidence type="ECO:0000313" key="13">
    <source>
        <dbReference type="Proteomes" id="UP000065504"/>
    </source>
</evidence>
<evidence type="ECO:0000256" key="9">
    <source>
        <dbReference type="SAM" id="SignalP"/>
    </source>
</evidence>
<evidence type="ECO:0000259" key="10">
    <source>
        <dbReference type="PROSITE" id="PS50853"/>
    </source>
</evidence>
<dbReference type="GO" id="GO:0005975">
    <property type="term" value="P:carbohydrate metabolic process"/>
    <property type="evidence" value="ECO:0007669"/>
    <property type="project" value="InterPro"/>
</dbReference>
<dbReference type="InterPro" id="IPR014756">
    <property type="entry name" value="Ig_E-set"/>
</dbReference>
<dbReference type="SUPFAM" id="SSF54556">
    <property type="entry name" value="Chitinase insertion domain"/>
    <property type="match status" value="1"/>
</dbReference>
<dbReference type="InterPro" id="IPR022409">
    <property type="entry name" value="PKD/Chitinase_dom"/>
</dbReference>